<dbReference type="PROSITE" id="PS01104">
    <property type="entry name" value="RIBOSOMAL_L13E"/>
    <property type="match status" value="1"/>
</dbReference>
<dbReference type="GO" id="GO:0006412">
    <property type="term" value="P:translation"/>
    <property type="evidence" value="ECO:0007669"/>
    <property type="project" value="UniProtKB-UniRule"/>
</dbReference>
<gene>
    <name evidence="3" type="primary">rpl13e</name>
    <name evidence="5" type="ORF">HA332_09070</name>
</gene>
<evidence type="ECO:0000256" key="4">
    <source>
        <dbReference type="RuleBase" id="RU000572"/>
    </source>
</evidence>
<comment type="caution">
    <text evidence="5">The sequence shown here is derived from an EMBL/GenBank/DDBJ whole genome shotgun (WGS) entry which is preliminary data.</text>
</comment>
<dbReference type="HAMAP" id="MF_00499">
    <property type="entry name" value="Ribosomal_eL13"/>
    <property type="match status" value="1"/>
</dbReference>
<keyword evidence="1 3" id="KW-0689">Ribosomal protein</keyword>
<dbReference type="EMBL" id="DUJO01000046">
    <property type="protein sequence ID" value="HII74506.1"/>
    <property type="molecule type" value="Genomic_DNA"/>
</dbReference>
<accession>A0A832TI08</accession>
<organism evidence="5 6">
    <name type="scientific">Sulfurisphaera tokodaii</name>
    <dbReference type="NCBI Taxonomy" id="111955"/>
    <lineage>
        <taxon>Archaea</taxon>
        <taxon>Thermoproteota</taxon>
        <taxon>Thermoprotei</taxon>
        <taxon>Sulfolobales</taxon>
        <taxon>Sulfolobaceae</taxon>
        <taxon>Sulfurisphaera</taxon>
    </lineage>
</organism>
<dbReference type="Proteomes" id="UP000646844">
    <property type="component" value="Unassembled WGS sequence"/>
</dbReference>
<dbReference type="Pfam" id="PF01294">
    <property type="entry name" value="Ribosomal_L13e"/>
    <property type="match status" value="1"/>
</dbReference>
<evidence type="ECO:0000313" key="6">
    <source>
        <dbReference type="Proteomes" id="UP000646844"/>
    </source>
</evidence>
<sequence>MVEPIVKRPHYRFEIRKKDTKIGKGFSLKELKESGFSVQEAKKLRVRIDKRRKTSYPENVEVLKKLKEQLQQKKQAQ</sequence>
<name>A0A832TI08_9CREN</name>
<keyword evidence="2 3" id="KW-0687">Ribonucleoprotein</keyword>
<dbReference type="NCBIfam" id="NF008914">
    <property type="entry name" value="PRK12277.1"/>
    <property type="match status" value="1"/>
</dbReference>
<dbReference type="GO" id="GO:0003735">
    <property type="term" value="F:structural constituent of ribosome"/>
    <property type="evidence" value="ECO:0007669"/>
    <property type="project" value="InterPro"/>
</dbReference>
<evidence type="ECO:0000256" key="3">
    <source>
        <dbReference type="HAMAP-Rule" id="MF_00499"/>
    </source>
</evidence>
<evidence type="ECO:0000256" key="1">
    <source>
        <dbReference type="ARBA" id="ARBA00022980"/>
    </source>
</evidence>
<dbReference type="AlphaFoldDB" id="A0A832TI08"/>
<dbReference type="GeneID" id="1458666"/>
<evidence type="ECO:0000313" key="5">
    <source>
        <dbReference type="EMBL" id="HII74506.1"/>
    </source>
</evidence>
<dbReference type="GO" id="GO:1990904">
    <property type="term" value="C:ribonucleoprotein complex"/>
    <property type="evidence" value="ECO:0007669"/>
    <property type="project" value="UniProtKB-KW"/>
</dbReference>
<proteinExistence type="inferred from homology"/>
<comment type="similarity">
    <text evidence="3 4">Belongs to the eukaryotic ribosomal protein eL13 family.</text>
</comment>
<reference evidence="5" key="1">
    <citation type="journal article" date="2020" name="bioRxiv">
        <title>A rank-normalized archaeal taxonomy based on genome phylogeny resolves widespread incomplete and uneven classifications.</title>
        <authorList>
            <person name="Rinke C."/>
            <person name="Chuvochina M."/>
            <person name="Mussig A.J."/>
            <person name="Chaumeil P.-A."/>
            <person name="Waite D.W."/>
            <person name="Whitman W.B."/>
            <person name="Parks D.H."/>
            <person name="Hugenholtz P."/>
        </authorList>
    </citation>
    <scope>NUCLEOTIDE SEQUENCE</scope>
    <source>
        <strain evidence="5">UBA8838</strain>
    </source>
</reference>
<dbReference type="SMR" id="A0A832TI08"/>
<dbReference type="OMA" id="YKRIGRG"/>
<dbReference type="InterPro" id="IPR018256">
    <property type="entry name" value="Ribosomal_eL13_CS"/>
</dbReference>
<evidence type="ECO:0000256" key="2">
    <source>
        <dbReference type="ARBA" id="ARBA00023274"/>
    </source>
</evidence>
<dbReference type="InterPro" id="IPR001380">
    <property type="entry name" value="Ribosomal_eL13"/>
</dbReference>
<protein>
    <recommendedName>
        <fullName evidence="3">Large ribosomal subunit protein eL13</fullName>
    </recommendedName>
</protein>
<dbReference type="GO" id="GO:0005840">
    <property type="term" value="C:ribosome"/>
    <property type="evidence" value="ECO:0007669"/>
    <property type="project" value="UniProtKB-KW"/>
</dbReference>
<dbReference type="RefSeq" id="WP_010978699.1">
    <property type="nucleotide sequence ID" value="NZ_BAABQO010000012.1"/>
</dbReference>